<dbReference type="CDD" id="cd01948">
    <property type="entry name" value="EAL"/>
    <property type="match status" value="1"/>
</dbReference>
<feature type="transmembrane region" description="Helical" evidence="3">
    <location>
        <begin position="53"/>
        <end position="74"/>
    </location>
</feature>
<gene>
    <name evidence="6" type="ORF">SAMN05216272_110145</name>
</gene>
<keyword evidence="7" id="KW-1185">Reference proteome</keyword>
<dbReference type="InterPro" id="IPR035919">
    <property type="entry name" value="EAL_sf"/>
</dbReference>
<dbReference type="RefSeq" id="WP_170842842.1">
    <property type="nucleotide sequence ID" value="NZ_FNDS01000010.1"/>
</dbReference>
<dbReference type="Pfam" id="PF00563">
    <property type="entry name" value="EAL"/>
    <property type="match status" value="1"/>
</dbReference>
<dbReference type="SMART" id="SM00267">
    <property type="entry name" value="GGDEF"/>
    <property type="match status" value="1"/>
</dbReference>
<protein>
    <recommendedName>
        <fullName evidence="1">cyclic-guanylate-specific phosphodiesterase</fullName>
        <ecNumber evidence="1">3.1.4.52</ecNumber>
    </recommendedName>
</protein>
<dbReference type="InterPro" id="IPR000160">
    <property type="entry name" value="GGDEF_dom"/>
</dbReference>
<evidence type="ECO:0000256" key="3">
    <source>
        <dbReference type="SAM" id="Phobius"/>
    </source>
</evidence>
<dbReference type="SMART" id="SM00052">
    <property type="entry name" value="EAL"/>
    <property type="match status" value="1"/>
</dbReference>
<keyword evidence="3" id="KW-1133">Transmembrane helix</keyword>
<keyword evidence="3" id="KW-0812">Transmembrane</keyword>
<dbReference type="AlphaFoldDB" id="A0A1G8L4D1"/>
<dbReference type="SUPFAM" id="SSF55073">
    <property type="entry name" value="Nucleotide cyclase"/>
    <property type="match status" value="1"/>
</dbReference>
<dbReference type="InterPro" id="IPR033425">
    <property type="entry name" value="MASE3"/>
</dbReference>
<dbReference type="SUPFAM" id="SSF141868">
    <property type="entry name" value="EAL domain-like"/>
    <property type="match status" value="1"/>
</dbReference>
<evidence type="ECO:0000259" key="5">
    <source>
        <dbReference type="PROSITE" id="PS50887"/>
    </source>
</evidence>
<evidence type="ECO:0000313" key="7">
    <source>
        <dbReference type="Proteomes" id="UP000199636"/>
    </source>
</evidence>
<feature type="transmembrane region" description="Helical" evidence="3">
    <location>
        <begin position="86"/>
        <end position="105"/>
    </location>
</feature>
<dbReference type="PROSITE" id="PS50883">
    <property type="entry name" value="EAL"/>
    <property type="match status" value="1"/>
</dbReference>
<feature type="transmembrane region" description="Helical" evidence="3">
    <location>
        <begin position="194"/>
        <end position="212"/>
    </location>
</feature>
<evidence type="ECO:0000259" key="4">
    <source>
        <dbReference type="PROSITE" id="PS50883"/>
    </source>
</evidence>
<evidence type="ECO:0000256" key="1">
    <source>
        <dbReference type="ARBA" id="ARBA00012282"/>
    </source>
</evidence>
<dbReference type="Gene3D" id="3.20.20.450">
    <property type="entry name" value="EAL domain"/>
    <property type="match status" value="1"/>
</dbReference>
<dbReference type="InterPro" id="IPR001633">
    <property type="entry name" value="EAL_dom"/>
</dbReference>
<organism evidence="6 7">
    <name type="scientific">Pseudomonas panipatensis</name>
    <dbReference type="NCBI Taxonomy" id="428992"/>
    <lineage>
        <taxon>Bacteria</taxon>
        <taxon>Pseudomonadati</taxon>
        <taxon>Pseudomonadota</taxon>
        <taxon>Gammaproteobacteria</taxon>
        <taxon>Pseudomonadales</taxon>
        <taxon>Pseudomonadaceae</taxon>
        <taxon>Pseudomonas</taxon>
    </lineage>
</organism>
<feature type="domain" description="GGDEF" evidence="5">
    <location>
        <begin position="329"/>
        <end position="462"/>
    </location>
</feature>
<dbReference type="InterPro" id="IPR029787">
    <property type="entry name" value="Nucleotide_cyclase"/>
</dbReference>
<dbReference type="Pfam" id="PF00990">
    <property type="entry name" value="GGDEF"/>
    <property type="match status" value="1"/>
</dbReference>
<dbReference type="InterPro" id="IPR052155">
    <property type="entry name" value="Biofilm_reg_signaling"/>
</dbReference>
<dbReference type="PANTHER" id="PTHR44757:SF2">
    <property type="entry name" value="BIOFILM ARCHITECTURE MAINTENANCE PROTEIN MBAA"/>
    <property type="match status" value="1"/>
</dbReference>
<dbReference type="Gene3D" id="3.30.70.270">
    <property type="match status" value="1"/>
</dbReference>
<feature type="transmembrane region" description="Helical" evidence="3">
    <location>
        <begin position="125"/>
        <end position="143"/>
    </location>
</feature>
<sequence length="732" mass="80074">MTDQSRFASTLSRIAPEPRLNASLVLAGALGLLLFLAWLAPEEVHRNSLWFPAAVHSVSEIFALTVAVLVFAITWHSYRPAQPTNLLLLGCAFLAIALLDLAHTLSYRGMPVFFTPASPEKAINFWLVSRVLLATTLLLISIRPWRPLSSTTPRLLMLGATLAIVALIYVLGLFHTDAWPHTFIDGLGLTPFKIGAEWVIIGLLAIAAVRFWQARRRTLSYDASGLLAAALISILAELCFTAYSNVHELYSLLGHLYKVISYCLIYRFVFVSSVREPYERLAVEIADRQAAEKRIEVMAFHDSLTGLPNLALLQDRTRQALVGMRRDDTHVALLFLDVDSFKLVNDSLGHAQGDRLLRAIGERLLRGLPETATVCRYGSDEFAILLPGLASAEHVAEIPQIILDQLAAPFQIDGQTIAASVSIGIAVAPDDGDNPDNLLRNAEMAMYKAKQAGRKTWRYYNATMNAEVSERLQLLNSLRQAIEQRELVLHYQLQFELGSGRVVGAEALVRWEHPTQGLISPALFIPAAEESGLIVPMGDWIIREACQQAAQWRASGLAIPRVAVNLSPVQLHHHSLTAVVERALSDAGLPAAALELELTESSLIADTEQVLATLANLKALGIKLSIDDFGTGYSSLAYLRRLPVDILKIDQSFVRGMISAADGHAIVEAIIHMARSLGLDTLAEGIEDQLTADELLRLGCHLGQGYLLARPAPPAAIPALLHVGRAERIQSA</sequence>
<proteinExistence type="predicted"/>
<dbReference type="CDD" id="cd01949">
    <property type="entry name" value="GGDEF"/>
    <property type="match status" value="1"/>
</dbReference>
<keyword evidence="3" id="KW-0472">Membrane</keyword>
<evidence type="ECO:0000256" key="2">
    <source>
        <dbReference type="ARBA" id="ARBA00022636"/>
    </source>
</evidence>
<dbReference type="Pfam" id="PF17159">
    <property type="entry name" value="MASE3"/>
    <property type="match status" value="1"/>
</dbReference>
<dbReference type="PANTHER" id="PTHR44757">
    <property type="entry name" value="DIGUANYLATE CYCLASE DGCP"/>
    <property type="match status" value="1"/>
</dbReference>
<dbReference type="EMBL" id="FNDS01000010">
    <property type="protein sequence ID" value="SDI50532.1"/>
    <property type="molecule type" value="Genomic_DNA"/>
</dbReference>
<dbReference type="Proteomes" id="UP000199636">
    <property type="component" value="Unassembled WGS sequence"/>
</dbReference>
<feature type="transmembrane region" description="Helical" evidence="3">
    <location>
        <begin position="20"/>
        <end position="41"/>
    </location>
</feature>
<dbReference type="InterPro" id="IPR043128">
    <property type="entry name" value="Rev_trsase/Diguanyl_cyclase"/>
</dbReference>
<feature type="transmembrane region" description="Helical" evidence="3">
    <location>
        <begin position="224"/>
        <end position="243"/>
    </location>
</feature>
<evidence type="ECO:0000313" key="6">
    <source>
        <dbReference type="EMBL" id="SDI50532.1"/>
    </source>
</evidence>
<dbReference type="EC" id="3.1.4.52" evidence="1"/>
<dbReference type="NCBIfam" id="TIGR00254">
    <property type="entry name" value="GGDEF"/>
    <property type="match status" value="1"/>
</dbReference>
<dbReference type="FunFam" id="3.20.20.450:FF:000001">
    <property type="entry name" value="Cyclic di-GMP phosphodiesterase yahA"/>
    <property type="match status" value="1"/>
</dbReference>
<feature type="domain" description="EAL" evidence="4">
    <location>
        <begin position="471"/>
        <end position="725"/>
    </location>
</feature>
<dbReference type="PROSITE" id="PS50887">
    <property type="entry name" value="GGDEF"/>
    <property type="match status" value="1"/>
</dbReference>
<feature type="transmembrane region" description="Helical" evidence="3">
    <location>
        <begin position="155"/>
        <end position="174"/>
    </location>
</feature>
<reference evidence="7" key="1">
    <citation type="submission" date="2016-10" db="EMBL/GenBank/DDBJ databases">
        <authorList>
            <person name="Varghese N."/>
            <person name="Submissions S."/>
        </authorList>
    </citation>
    <scope>NUCLEOTIDE SEQUENCE [LARGE SCALE GENOMIC DNA]</scope>
    <source>
        <strain evidence="7">CCM 7469</strain>
    </source>
</reference>
<accession>A0A1G8L4D1</accession>
<dbReference type="STRING" id="428992.SAMN05216272_110145"/>
<dbReference type="GO" id="GO:0071111">
    <property type="term" value="F:cyclic-guanylate-specific phosphodiesterase activity"/>
    <property type="evidence" value="ECO:0007669"/>
    <property type="project" value="UniProtKB-EC"/>
</dbReference>
<keyword evidence="2" id="KW-0973">c-di-GMP</keyword>
<name>A0A1G8L4D1_9PSED</name>